<evidence type="ECO:0000256" key="7">
    <source>
        <dbReference type="SAM" id="Phobius"/>
    </source>
</evidence>
<organism evidence="8 9">
    <name type="scientific">Stutzerimonas stutzeri</name>
    <name type="common">Pseudomonas stutzeri</name>
    <dbReference type="NCBI Taxonomy" id="316"/>
    <lineage>
        <taxon>Bacteria</taxon>
        <taxon>Pseudomonadati</taxon>
        <taxon>Pseudomonadota</taxon>
        <taxon>Gammaproteobacteria</taxon>
        <taxon>Pseudomonadales</taxon>
        <taxon>Pseudomonadaceae</taxon>
        <taxon>Stutzerimonas</taxon>
    </lineage>
</organism>
<protein>
    <submittedName>
        <fullName evidence="8">Monovalent cation/H+ antiporter subunit C</fullName>
    </submittedName>
</protein>
<evidence type="ECO:0000256" key="5">
    <source>
        <dbReference type="ARBA" id="ARBA00022989"/>
    </source>
</evidence>
<evidence type="ECO:0000313" key="9">
    <source>
        <dbReference type="Proteomes" id="UP000025238"/>
    </source>
</evidence>
<proteinExistence type="inferred from homology"/>
<gene>
    <name evidence="8" type="ORF">UIB01_22205</name>
</gene>
<dbReference type="EMBL" id="CP007509">
    <property type="protein sequence ID" value="AHY45051.1"/>
    <property type="molecule type" value="Genomic_DNA"/>
</dbReference>
<accession>A0A023WYQ7</accession>
<evidence type="ECO:0000256" key="1">
    <source>
        <dbReference type="ARBA" id="ARBA00004651"/>
    </source>
</evidence>
<name>A0A023WYQ7_STUST</name>
<reference evidence="8 9" key="1">
    <citation type="submission" date="2014-03" db="EMBL/GenBank/DDBJ databases">
        <title>Complete genome sequence of Pseudomonas stutzeri 19SMN4.</title>
        <authorList>
            <person name="Brunet-Galmes I."/>
            <person name="Nogales B."/>
            <person name="Busquets A."/>
            <person name="Pena A."/>
            <person name="Gomila M."/>
            <person name="Garcia-Valdes E."/>
            <person name="Lalucat J."/>
            <person name="Bennasar A."/>
            <person name="Bosch R."/>
        </authorList>
    </citation>
    <scope>NUCLEOTIDE SEQUENCE [LARGE SCALE GENOMIC DNA]</scope>
    <source>
        <strain evidence="8 9">19SMN4</strain>
    </source>
</reference>
<feature type="transmembrane region" description="Helical" evidence="7">
    <location>
        <begin position="6"/>
        <end position="21"/>
    </location>
</feature>
<evidence type="ECO:0000256" key="3">
    <source>
        <dbReference type="ARBA" id="ARBA00022475"/>
    </source>
</evidence>
<dbReference type="PATRIC" id="fig|316.97.peg.4445"/>
<dbReference type="AlphaFoldDB" id="A0A023WYQ7"/>
<evidence type="ECO:0000256" key="2">
    <source>
        <dbReference type="ARBA" id="ARBA00010388"/>
    </source>
</evidence>
<keyword evidence="4 7" id="KW-0812">Transmembrane</keyword>
<keyword evidence="3" id="KW-1003">Cell membrane</keyword>
<dbReference type="Gene3D" id="1.10.287.3510">
    <property type="match status" value="1"/>
</dbReference>
<dbReference type="GO" id="GO:0005886">
    <property type="term" value="C:plasma membrane"/>
    <property type="evidence" value="ECO:0007669"/>
    <property type="project" value="UniProtKB-SubCell"/>
</dbReference>
<dbReference type="Proteomes" id="UP000025238">
    <property type="component" value="Chromosome"/>
</dbReference>
<keyword evidence="6 7" id="KW-0472">Membrane</keyword>
<dbReference type="OrthoDB" id="9799219at2"/>
<evidence type="ECO:0000313" key="8">
    <source>
        <dbReference type="EMBL" id="AHY45051.1"/>
    </source>
</evidence>
<feature type="transmembrane region" description="Helical" evidence="7">
    <location>
        <begin position="28"/>
        <end position="51"/>
    </location>
</feature>
<dbReference type="InterPro" id="IPR039428">
    <property type="entry name" value="NUOK/Mnh_C1-like"/>
</dbReference>
<dbReference type="Pfam" id="PF00420">
    <property type="entry name" value="Oxidored_q2"/>
    <property type="match status" value="1"/>
</dbReference>
<evidence type="ECO:0000256" key="4">
    <source>
        <dbReference type="ARBA" id="ARBA00022692"/>
    </source>
</evidence>
<comment type="subcellular location">
    <subcellularLocation>
        <location evidence="1">Cell membrane</location>
        <topology evidence="1">Multi-pass membrane protein</topology>
    </subcellularLocation>
</comment>
<dbReference type="KEGG" id="pstu:UIB01_22205"/>
<dbReference type="InterPro" id="IPR050601">
    <property type="entry name" value="CPA3_antiporter_subunitC"/>
</dbReference>
<comment type="similarity">
    <text evidence="2">Belongs to the CPA3 antiporters (TC 2.A.63) subunit C family.</text>
</comment>
<evidence type="ECO:0000256" key="6">
    <source>
        <dbReference type="ARBA" id="ARBA00023136"/>
    </source>
</evidence>
<dbReference type="PANTHER" id="PTHR34583:SF2">
    <property type="entry name" value="ANTIPORTER SUBUNIT MNHC2-RELATED"/>
    <property type="match status" value="1"/>
</dbReference>
<feature type="transmembrane region" description="Helical" evidence="7">
    <location>
        <begin position="71"/>
        <end position="96"/>
    </location>
</feature>
<keyword evidence="5 7" id="KW-1133">Transmembrane helix</keyword>
<sequence>MHLLFAFAIAIVAGCSLYLILSRHIVRILLGVTMLSAAINLVIFLSGRIVTNVPAVIRAGETSLAADAANPLPQALVLTAIVIGFSLTAFFAALALQTYRSAGSVDTRDIDAAERLGSPFPATKDRP</sequence>
<dbReference type="PANTHER" id="PTHR34583">
    <property type="entry name" value="ANTIPORTER SUBUNIT MNHC2-RELATED"/>
    <property type="match status" value="1"/>
</dbReference>